<reference evidence="1" key="1">
    <citation type="submission" date="2014-09" db="EMBL/GenBank/DDBJ databases">
        <title>Draft genome sequence of an oleaginous Mucoromycotina fungus Mucor ambiguus NBRC6742.</title>
        <authorList>
            <person name="Takeda I."/>
            <person name="Yamane N."/>
            <person name="Morita T."/>
            <person name="Tamano K."/>
            <person name="Machida M."/>
            <person name="Baker S."/>
            <person name="Koike H."/>
        </authorList>
    </citation>
    <scope>NUCLEOTIDE SEQUENCE</scope>
    <source>
        <strain evidence="1">NBRC 6742</strain>
    </source>
</reference>
<dbReference type="InterPro" id="IPR053239">
    <property type="entry name" value="Dual_spec_PTase"/>
</dbReference>
<gene>
    <name evidence="1" type="ORF">MAM1_0071c04161</name>
</gene>
<proteinExistence type="predicted"/>
<name>A0A0C9MND9_9FUNG</name>
<evidence type="ECO:0000313" key="2">
    <source>
        <dbReference type="Proteomes" id="UP000053815"/>
    </source>
</evidence>
<dbReference type="PANTHER" id="PTHR47550">
    <property type="entry name" value="DUAL SPECIFICITY PROTEIN PHOSPHATASE PPS1"/>
    <property type="match status" value="1"/>
</dbReference>
<dbReference type="EMBL" id="DF836360">
    <property type="protein sequence ID" value="GAN04697.1"/>
    <property type="molecule type" value="Genomic_DNA"/>
</dbReference>
<dbReference type="GO" id="GO:0033260">
    <property type="term" value="P:nuclear DNA replication"/>
    <property type="evidence" value="ECO:0007669"/>
    <property type="project" value="TreeGrafter"/>
</dbReference>
<evidence type="ECO:0000313" key="1">
    <source>
        <dbReference type="EMBL" id="GAN04697.1"/>
    </source>
</evidence>
<dbReference type="Proteomes" id="UP000053815">
    <property type="component" value="Unassembled WGS sequence"/>
</dbReference>
<dbReference type="AlphaFoldDB" id="A0A0C9MND9"/>
<accession>A0A0C9MND9</accession>
<dbReference type="OrthoDB" id="273181at2759"/>
<keyword evidence="2" id="KW-1185">Reference proteome</keyword>
<protein>
    <submittedName>
        <fullName evidence="1">Uncharacterized protein</fullName>
    </submittedName>
</protein>
<dbReference type="GO" id="GO:0005634">
    <property type="term" value="C:nucleus"/>
    <property type="evidence" value="ECO:0007669"/>
    <property type="project" value="GOC"/>
</dbReference>
<dbReference type="PANTHER" id="PTHR47550:SF1">
    <property type="entry name" value="DUAL SPECIFICITY PROTEIN PHOSPHATASE PPS1"/>
    <property type="match status" value="1"/>
</dbReference>
<sequence length="203" mass="23274">MALADDQANNGNLFEIPDNLITLKQDNIYTTTARQFATFYKRYLQFPLPNDILFPWLHGVDGLSNQQNLFFGVRRSMVPRYRGLMVIHCQDLETTSRLVETVVPHQVLIMEPPHQYEFINSYNKDVSINLRNFQNQISRFSTICDLVLYGTHAQHLAAELAAAQQKLHQERLAQIEAVQKSAGKRAVVNANTLIYRTIVIEGK</sequence>
<dbReference type="GO" id="GO:0008138">
    <property type="term" value="F:protein tyrosine/serine/threonine phosphatase activity"/>
    <property type="evidence" value="ECO:0007669"/>
    <property type="project" value="TreeGrafter"/>
</dbReference>
<organism evidence="1">
    <name type="scientific">Mucor ambiguus</name>
    <dbReference type="NCBI Taxonomy" id="91626"/>
    <lineage>
        <taxon>Eukaryota</taxon>
        <taxon>Fungi</taxon>
        <taxon>Fungi incertae sedis</taxon>
        <taxon>Mucoromycota</taxon>
        <taxon>Mucoromycotina</taxon>
        <taxon>Mucoromycetes</taxon>
        <taxon>Mucorales</taxon>
        <taxon>Mucorineae</taxon>
        <taxon>Mucoraceae</taxon>
        <taxon>Mucor</taxon>
    </lineage>
</organism>
<dbReference type="STRING" id="91626.A0A0C9MND9"/>